<dbReference type="Pfam" id="PF00078">
    <property type="entry name" value="RVT_1"/>
    <property type="match status" value="1"/>
</dbReference>
<feature type="domain" description="Reverse transcriptase" evidence="1">
    <location>
        <begin position="2"/>
        <end position="83"/>
    </location>
</feature>
<protein>
    <recommendedName>
        <fullName evidence="1">Reverse transcriptase domain-containing protein</fullName>
    </recommendedName>
</protein>
<accession>A0A1A8ENL9</accession>
<dbReference type="AlphaFoldDB" id="A0A1A8ENL9"/>
<gene>
    <name evidence="2" type="primary">Nfu_g_1_024372</name>
</gene>
<dbReference type="PANTHER" id="PTHR47510">
    <property type="entry name" value="REVERSE TRANSCRIPTASE DOMAIN-CONTAINING PROTEIN"/>
    <property type="match status" value="1"/>
</dbReference>
<proteinExistence type="predicted"/>
<dbReference type="EMBL" id="HAEB01001940">
    <property type="protein sequence ID" value="SBQ48467.1"/>
    <property type="molecule type" value="Transcribed_RNA"/>
</dbReference>
<dbReference type="PANTHER" id="PTHR47510:SF3">
    <property type="entry name" value="ENDO_EXONUCLEASE_PHOSPHATASE DOMAIN-CONTAINING PROTEIN"/>
    <property type="match status" value="1"/>
</dbReference>
<reference evidence="2" key="2">
    <citation type="submission" date="2016-06" db="EMBL/GenBank/DDBJ databases">
        <title>The genome of a short-lived fish provides insights into sex chromosome evolution and the genetic control of aging.</title>
        <authorList>
            <person name="Reichwald K."/>
            <person name="Felder M."/>
            <person name="Petzold A."/>
            <person name="Koch P."/>
            <person name="Groth M."/>
            <person name="Platzer M."/>
        </authorList>
    </citation>
    <scope>NUCLEOTIDE SEQUENCE</scope>
    <source>
        <tissue evidence="2">Brain</tissue>
    </source>
</reference>
<organism evidence="2">
    <name type="scientific">Nothobranchius korthausae</name>
    <dbReference type="NCBI Taxonomy" id="1143690"/>
    <lineage>
        <taxon>Eukaryota</taxon>
        <taxon>Metazoa</taxon>
        <taxon>Chordata</taxon>
        <taxon>Craniata</taxon>
        <taxon>Vertebrata</taxon>
        <taxon>Euteleostomi</taxon>
        <taxon>Actinopterygii</taxon>
        <taxon>Neopterygii</taxon>
        <taxon>Teleostei</taxon>
        <taxon>Neoteleostei</taxon>
        <taxon>Acanthomorphata</taxon>
        <taxon>Ovalentaria</taxon>
        <taxon>Atherinomorphae</taxon>
        <taxon>Cyprinodontiformes</taxon>
        <taxon>Nothobranchiidae</taxon>
        <taxon>Nothobranchius</taxon>
    </lineage>
</organism>
<dbReference type="InterPro" id="IPR000477">
    <property type="entry name" value="RT_dom"/>
</dbReference>
<name>A0A1A8ENL9_9TELE</name>
<reference evidence="2" key="1">
    <citation type="submission" date="2016-05" db="EMBL/GenBank/DDBJ databases">
        <authorList>
            <person name="Lavstsen T."/>
            <person name="Jespersen J.S."/>
        </authorList>
    </citation>
    <scope>NUCLEOTIDE SEQUENCE</scope>
    <source>
        <tissue evidence="2">Brain</tissue>
    </source>
</reference>
<evidence type="ECO:0000259" key="1">
    <source>
        <dbReference type="Pfam" id="PF00078"/>
    </source>
</evidence>
<evidence type="ECO:0000313" key="2">
    <source>
        <dbReference type="EMBL" id="SBQ48467.1"/>
    </source>
</evidence>
<sequence length="91" mass="10060">MSYRPVALASLLMKTLERLILGHLRSTAGPSMDPLQFTYRPGVGLEDAVTCLLHRALAHLEKPGSTVRIMFFDFSSGFNTIQPGILKTNLE</sequence>